<name>A0AA40AGN9_9PEZI</name>
<keyword evidence="2" id="KW-0812">Transmembrane</keyword>
<feature type="compositionally biased region" description="Low complexity" evidence="1">
    <location>
        <begin position="186"/>
        <end position="210"/>
    </location>
</feature>
<comment type="caution">
    <text evidence="3">The sequence shown here is derived from an EMBL/GenBank/DDBJ whole genome shotgun (WGS) entry which is preliminary data.</text>
</comment>
<feature type="non-terminal residue" evidence="3">
    <location>
        <position position="258"/>
    </location>
</feature>
<evidence type="ECO:0000256" key="1">
    <source>
        <dbReference type="SAM" id="MobiDB-lite"/>
    </source>
</evidence>
<evidence type="ECO:0000313" key="4">
    <source>
        <dbReference type="Proteomes" id="UP001172102"/>
    </source>
</evidence>
<gene>
    <name evidence="3" type="ORF">B0H67DRAFT_463254</name>
</gene>
<keyword evidence="2" id="KW-0472">Membrane</keyword>
<sequence length="258" mass="25664">RTILGPLTTTFTPPAPCSGAVGLCSTCDVAWYGQLCGPTGAADATSCWPATSRGAQAARPPIFGWGFYSPGYICPAGFTSACSATAGSLADWVPQFIMSAGETAVGCCPTGFACANINGQTCLAVASSVTVGTVTCDSGSSDGFAWATIPNAALGLESINLFAPMIEIAWKQSDLPESLRSTSTVTSVTNTASQQTTSATASTSSPTGIVAGSGGGGGTSASAGMSTGAVAGLAVGVTALVFGIAIAAFYVWRKKRRH</sequence>
<dbReference type="EMBL" id="JAUKUA010000004">
    <property type="protein sequence ID" value="KAK0715469.1"/>
    <property type="molecule type" value="Genomic_DNA"/>
</dbReference>
<dbReference type="Proteomes" id="UP001172102">
    <property type="component" value="Unassembled WGS sequence"/>
</dbReference>
<feature type="non-terminal residue" evidence="3">
    <location>
        <position position="1"/>
    </location>
</feature>
<organism evidence="3 4">
    <name type="scientific">Lasiosphaeris hirsuta</name>
    <dbReference type="NCBI Taxonomy" id="260670"/>
    <lineage>
        <taxon>Eukaryota</taxon>
        <taxon>Fungi</taxon>
        <taxon>Dikarya</taxon>
        <taxon>Ascomycota</taxon>
        <taxon>Pezizomycotina</taxon>
        <taxon>Sordariomycetes</taxon>
        <taxon>Sordariomycetidae</taxon>
        <taxon>Sordariales</taxon>
        <taxon>Lasiosphaeriaceae</taxon>
        <taxon>Lasiosphaeris</taxon>
    </lineage>
</organism>
<feature type="transmembrane region" description="Helical" evidence="2">
    <location>
        <begin position="229"/>
        <end position="252"/>
    </location>
</feature>
<keyword evidence="2" id="KW-1133">Transmembrane helix</keyword>
<reference evidence="3" key="1">
    <citation type="submission" date="2023-06" db="EMBL/GenBank/DDBJ databases">
        <title>Genome-scale phylogeny and comparative genomics of the fungal order Sordariales.</title>
        <authorList>
            <consortium name="Lawrence Berkeley National Laboratory"/>
            <person name="Hensen N."/>
            <person name="Bonometti L."/>
            <person name="Westerberg I."/>
            <person name="Brannstrom I.O."/>
            <person name="Guillou S."/>
            <person name="Cros-Aarteil S."/>
            <person name="Calhoun S."/>
            <person name="Haridas S."/>
            <person name="Kuo A."/>
            <person name="Mondo S."/>
            <person name="Pangilinan J."/>
            <person name="Riley R."/>
            <person name="Labutti K."/>
            <person name="Andreopoulos B."/>
            <person name="Lipzen A."/>
            <person name="Chen C."/>
            <person name="Yanf M."/>
            <person name="Daum C."/>
            <person name="Ng V."/>
            <person name="Clum A."/>
            <person name="Steindorff A."/>
            <person name="Ohm R."/>
            <person name="Martin F."/>
            <person name="Silar P."/>
            <person name="Natvig D."/>
            <person name="Lalanne C."/>
            <person name="Gautier V."/>
            <person name="Ament-Velasquez S.L."/>
            <person name="Kruys A."/>
            <person name="Hutchinson M.I."/>
            <person name="Powell A.J."/>
            <person name="Barry K."/>
            <person name="Miller A.N."/>
            <person name="Grigoriev I.V."/>
            <person name="Debuchy R."/>
            <person name="Gladieux P."/>
            <person name="Thoren M.H."/>
            <person name="Johannesson H."/>
        </authorList>
    </citation>
    <scope>NUCLEOTIDE SEQUENCE</scope>
    <source>
        <strain evidence="3">SMH4607-1</strain>
    </source>
</reference>
<evidence type="ECO:0000313" key="3">
    <source>
        <dbReference type="EMBL" id="KAK0715469.1"/>
    </source>
</evidence>
<evidence type="ECO:0000256" key="2">
    <source>
        <dbReference type="SAM" id="Phobius"/>
    </source>
</evidence>
<keyword evidence="4" id="KW-1185">Reference proteome</keyword>
<proteinExistence type="predicted"/>
<accession>A0AA40AGN9</accession>
<protein>
    <submittedName>
        <fullName evidence="3">Uncharacterized protein</fullName>
    </submittedName>
</protein>
<feature type="region of interest" description="Disordered" evidence="1">
    <location>
        <begin position="186"/>
        <end position="213"/>
    </location>
</feature>
<dbReference type="AlphaFoldDB" id="A0AA40AGN9"/>